<dbReference type="Gene3D" id="3.40.630.30">
    <property type="match status" value="1"/>
</dbReference>
<dbReference type="PROSITE" id="PS51186">
    <property type="entry name" value="GNAT"/>
    <property type="match status" value="1"/>
</dbReference>
<protein>
    <submittedName>
        <fullName evidence="2">GNAT family N-acetyltransferase</fullName>
    </submittedName>
</protein>
<dbReference type="OrthoDB" id="9799321at2"/>
<dbReference type="GO" id="GO:0008999">
    <property type="term" value="F:protein-N-terminal-alanine acetyltransferase activity"/>
    <property type="evidence" value="ECO:0007669"/>
    <property type="project" value="TreeGrafter"/>
</dbReference>
<proteinExistence type="predicted"/>
<dbReference type="EMBL" id="CP020028">
    <property type="protein sequence ID" value="ASR48455.1"/>
    <property type="molecule type" value="Genomic_DNA"/>
</dbReference>
<dbReference type="STRING" id="172713.GCA_001705305_00188"/>
<reference evidence="2 3" key="1">
    <citation type="submission" date="2017-03" db="EMBL/GenBank/DDBJ databases">
        <title>Complete genome sequence of Paenibacillus Kribbensis producing bioflocculants.</title>
        <authorList>
            <person name="Lee H.-G."/>
            <person name="Oh H.-M."/>
        </authorList>
    </citation>
    <scope>NUCLEOTIDE SEQUENCE [LARGE SCALE GENOMIC DNA]</scope>
    <source>
        <strain evidence="2 3">AM49</strain>
    </source>
</reference>
<gene>
    <name evidence="2" type="ORF">B4V02_18010</name>
</gene>
<dbReference type="KEGG" id="pkb:B4V02_18010"/>
<dbReference type="GO" id="GO:0005737">
    <property type="term" value="C:cytoplasm"/>
    <property type="evidence" value="ECO:0007669"/>
    <property type="project" value="TreeGrafter"/>
</dbReference>
<name>A0A222WR38_9BACL</name>
<dbReference type="PANTHER" id="PTHR43441">
    <property type="entry name" value="RIBOSOMAL-PROTEIN-SERINE ACETYLTRANSFERASE"/>
    <property type="match status" value="1"/>
</dbReference>
<dbReference type="Proteomes" id="UP000214666">
    <property type="component" value="Chromosome"/>
</dbReference>
<accession>A0A222WR38</accession>
<evidence type="ECO:0000259" key="1">
    <source>
        <dbReference type="PROSITE" id="PS51186"/>
    </source>
</evidence>
<evidence type="ECO:0000313" key="3">
    <source>
        <dbReference type="Proteomes" id="UP000214666"/>
    </source>
</evidence>
<dbReference type="RefSeq" id="WP_094155818.1">
    <property type="nucleotide sequence ID" value="NZ_CP020028.1"/>
</dbReference>
<dbReference type="InterPro" id="IPR000182">
    <property type="entry name" value="GNAT_dom"/>
</dbReference>
<dbReference type="AlphaFoldDB" id="A0A222WR38"/>
<dbReference type="InterPro" id="IPR016181">
    <property type="entry name" value="Acyl_CoA_acyltransferase"/>
</dbReference>
<feature type="domain" description="N-acetyltransferase" evidence="1">
    <location>
        <begin position="41"/>
        <end position="190"/>
    </location>
</feature>
<dbReference type="InterPro" id="IPR051908">
    <property type="entry name" value="Ribosomal_N-acetyltransferase"/>
</dbReference>
<dbReference type="Pfam" id="PF13302">
    <property type="entry name" value="Acetyltransf_3"/>
    <property type="match status" value="1"/>
</dbReference>
<keyword evidence="3" id="KW-1185">Reference proteome</keyword>
<dbReference type="SUPFAM" id="SSF55729">
    <property type="entry name" value="Acyl-CoA N-acyltransferases (Nat)"/>
    <property type="match status" value="1"/>
</dbReference>
<dbReference type="PANTHER" id="PTHR43441:SF3">
    <property type="entry name" value="ACETYLTRANSFERASE"/>
    <property type="match status" value="1"/>
</dbReference>
<sequence>MSIQHHRHESNDHTKPILLSFPEQFQTERLTIRAPQWGDGATVNEAIRESVNELRPWLPFARNLPTLEESEIRSREARLQFLERSNMMLYVFDTASGEFVASSGLHRIDWDTRRFEIGYWLRTSWTGKGIITEAVHGITDFAIQHLEANRLEIRCDSKNTRSAKVAERAGFTLEGILRNVEYDEEGKWAHQMVFAKVRGIEF</sequence>
<keyword evidence="2" id="KW-0808">Transferase</keyword>
<dbReference type="GO" id="GO:1990189">
    <property type="term" value="F:protein N-terminal-serine acetyltransferase activity"/>
    <property type="evidence" value="ECO:0007669"/>
    <property type="project" value="TreeGrafter"/>
</dbReference>
<organism evidence="2 3">
    <name type="scientific">Paenibacillus kribbensis</name>
    <dbReference type="NCBI Taxonomy" id="172713"/>
    <lineage>
        <taxon>Bacteria</taxon>
        <taxon>Bacillati</taxon>
        <taxon>Bacillota</taxon>
        <taxon>Bacilli</taxon>
        <taxon>Bacillales</taxon>
        <taxon>Paenibacillaceae</taxon>
        <taxon>Paenibacillus</taxon>
    </lineage>
</organism>
<evidence type="ECO:0000313" key="2">
    <source>
        <dbReference type="EMBL" id="ASR48455.1"/>
    </source>
</evidence>